<protein>
    <submittedName>
        <fullName evidence="1">Uncharacterized protein</fullName>
    </submittedName>
</protein>
<name>A0AAF0UZG2_SOLVR</name>
<accession>A0AAF0UZG2</accession>
<reference evidence="1" key="1">
    <citation type="submission" date="2023-08" db="EMBL/GenBank/DDBJ databases">
        <title>A de novo genome assembly of Solanum verrucosum Schlechtendal, a Mexican diploid species geographically isolated from the other diploid A-genome species in potato relatives.</title>
        <authorList>
            <person name="Hosaka K."/>
        </authorList>
    </citation>
    <scope>NUCLEOTIDE SEQUENCE</scope>
    <source>
        <tissue evidence="1">Young leaves</tissue>
    </source>
</reference>
<keyword evidence="2" id="KW-1185">Reference proteome</keyword>
<evidence type="ECO:0000313" key="1">
    <source>
        <dbReference type="EMBL" id="WMV54058.1"/>
    </source>
</evidence>
<sequence length="138" mass="15408">MNSNGNKTEGGTAMLHGLSVFAAVPRGGNGMFNSAWFGILKFDFGILRIGNGNSVKLRKDMWLNKQPLSISHPTIFRVASDPNSLVAQNREDGIRAPHFRRNMQDRELDKLIDLLKVLERASISPHLPDNINGKMRQL</sequence>
<proteinExistence type="predicted"/>
<gene>
    <name evidence="1" type="ORF">MTR67_047443</name>
</gene>
<organism evidence="1 2">
    <name type="scientific">Solanum verrucosum</name>
    <dbReference type="NCBI Taxonomy" id="315347"/>
    <lineage>
        <taxon>Eukaryota</taxon>
        <taxon>Viridiplantae</taxon>
        <taxon>Streptophyta</taxon>
        <taxon>Embryophyta</taxon>
        <taxon>Tracheophyta</taxon>
        <taxon>Spermatophyta</taxon>
        <taxon>Magnoliopsida</taxon>
        <taxon>eudicotyledons</taxon>
        <taxon>Gunneridae</taxon>
        <taxon>Pentapetalae</taxon>
        <taxon>asterids</taxon>
        <taxon>lamiids</taxon>
        <taxon>Solanales</taxon>
        <taxon>Solanaceae</taxon>
        <taxon>Solanoideae</taxon>
        <taxon>Solaneae</taxon>
        <taxon>Solanum</taxon>
    </lineage>
</organism>
<dbReference type="AlphaFoldDB" id="A0AAF0UZG2"/>
<dbReference type="EMBL" id="CP133622">
    <property type="protein sequence ID" value="WMV54058.1"/>
    <property type="molecule type" value="Genomic_DNA"/>
</dbReference>
<evidence type="ECO:0000313" key="2">
    <source>
        <dbReference type="Proteomes" id="UP001234989"/>
    </source>
</evidence>
<dbReference type="Proteomes" id="UP001234989">
    <property type="component" value="Chromosome 11"/>
</dbReference>